<protein>
    <submittedName>
        <fullName evidence="2">Uncharacterized protein</fullName>
    </submittedName>
</protein>
<feature type="region of interest" description="Disordered" evidence="1">
    <location>
        <begin position="36"/>
        <end position="128"/>
    </location>
</feature>
<organism evidence="2 3">
    <name type="scientific">Mycolicibacterium phlei DSM 43239 = CCUG 21000</name>
    <dbReference type="NCBI Taxonomy" id="1226750"/>
    <lineage>
        <taxon>Bacteria</taxon>
        <taxon>Bacillati</taxon>
        <taxon>Actinomycetota</taxon>
        <taxon>Actinomycetes</taxon>
        <taxon>Mycobacteriales</taxon>
        <taxon>Mycobacteriaceae</taxon>
        <taxon>Mycolicibacterium</taxon>
    </lineage>
</organism>
<sequence length="607" mass="63410">MEYVDAIETHPGRGMFRFGIAAVALAAGITFGAAPGVAWADTPDTGSGTSTGAGPTPNDAPNDTADAPDAETAPAGADAPEADDPDLDLDSDLDLDLDEEDLDEEPADTEQDAASDDAFDDDAIDDSADDDAIDYAFDDAFDDDASDDVADAGNRTGTDPDVPAQPLTERASFTAERPVLTAGRVASPAAAAVVPTLTEPDQPALTVTVEEQPPALVGTAAVETTTPIPPQPLSPIAQLLELPGRIINAVLEILDFTSYANSPTLPIGLGPINDLIFAAFREFERILGLWETPPPQPEVPTLVYDGPTDLKTPTVAQFLNAAGAAYVLGGTPGGLKPFVVDGFQMSTTNILSGTVGKAWVTPEGQIIIAYQGTTGGSHLLFNPLIVVSQLIADLQVIFTGTTPWAFHDAYDFAQRVRAEAAGQGYADSDIFVTGHSLGGWQAQYVSQRTGLAGIGFEGPGFNTTVPGNGADSLFVNIATYGSTAPIMATDLPGLQPFMPAFVPGGGSKPHYGPIVMIGDPTASTPVYNAAALWGKGPVESLIFLIDFLGNFFQYHLPGVQAYHLGVTPDPGVVPWMGTRRGPVQDYADLTIQQLLAQASEEGRLYRP</sequence>
<dbReference type="GeneID" id="74305372"/>
<name>A0A5N5UYP1_MYCPH</name>
<dbReference type="AlphaFoldDB" id="A0A5N5UYP1"/>
<accession>A0A5N5UYP1</accession>
<evidence type="ECO:0000256" key="1">
    <source>
        <dbReference type="SAM" id="MobiDB-lite"/>
    </source>
</evidence>
<dbReference type="SUPFAM" id="SSF53474">
    <property type="entry name" value="alpha/beta-Hydrolases"/>
    <property type="match status" value="1"/>
</dbReference>
<evidence type="ECO:0000313" key="2">
    <source>
        <dbReference type="EMBL" id="KAB7754676.1"/>
    </source>
</evidence>
<feature type="compositionally biased region" description="Acidic residues" evidence="1">
    <location>
        <begin position="80"/>
        <end position="128"/>
    </location>
</feature>
<feature type="region of interest" description="Disordered" evidence="1">
    <location>
        <begin position="140"/>
        <end position="165"/>
    </location>
</feature>
<dbReference type="Gene3D" id="3.40.50.1820">
    <property type="entry name" value="alpha/beta hydrolase"/>
    <property type="match status" value="1"/>
</dbReference>
<keyword evidence="3" id="KW-1185">Reference proteome</keyword>
<reference evidence="2 3" key="1">
    <citation type="submission" date="2012-10" db="EMBL/GenBank/DDBJ databases">
        <title>The draft sequence of the Mycobacterium pheli genome.</title>
        <authorList>
            <person name="Pettersson B.M.F."/>
            <person name="Das S."/>
            <person name="Dasgupta S."/>
            <person name="Bhattacharya A."/>
            <person name="Kirsebom L.A."/>
        </authorList>
    </citation>
    <scope>NUCLEOTIDE SEQUENCE [LARGE SCALE GENOMIC DNA]</scope>
    <source>
        <strain evidence="2 3">CCUG 21000</strain>
    </source>
</reference>
<gene>
    <name evidence="2" type="ORF">MPHL21000_16160</name>
</gene>
<comment type="caution">
    <text evidence="2">The sequence shown here is derived from an EMBL/GenBank/DDBJ whole genome shotgun (WGS) entry which is preliminary data.</text>
</comment>
<feature type="compositionally biased region" description="Acidic residues" evidence="1">
    <location>
        <begin position="140"/>
        <end position="150"/>
    </location>
</feature>
<proteinExistence type="predicted"/>
<dbReference type="RefSeq" id="WP_082803917.1">
    <property type="nucleotide sequence ID" value="NZ_ANBO01000012.1"/>
</dbReference>
<evidence type="ECO:0000313" key="3">
    <source>
        <dbReference type="Proteomes" id="UP000325690"/>
    </source>
</evidence>
<dbReference type="EMBL" id="ANBP01000023">
    <property type="protein sequence ID" value="KAB7754676.1"/>
    <property type="molecule type" value="Genomic_DNA"/>
</dbReference>
<feature type="compositionally biased region" description="Low complexity" evidence="1">
    <location>
        <begin position="40"/>
        <end position="79"/>
    </location>
</feature>
<dbReference type="Proteomes" id="UP000325690">
    <property type="component" value="Unassembled WGS sequence"/>
</dbReference>
<dbReference type="InterPro" id="IPR029058">
    <property type="entry name" value="AB_hydrolase_fold"/>
</dbReference>